<dbReference type="CDD" id="cd01949">
    <property type="entry name" value="GGDEF"/>
    <property type="match status" value="1"/>
</dbReference>
<dbReference type="InterPro" id="IPR011006">
    <property type="entry name" value="CheY-like_superfamily"/>
</dbReference>
<comment type="cofactor">
    <cofactor evidence="1">
        <name>Mg(2+)</name>
        <dbReference type="ChEBI" id="CHEBI:18420"/>
    </cofactor>
</comment>
<protein>
    <recommendedName>
        <fullName evidence="2">diguanylate cyclase</fullName>
        <ecNumber evidence="2">2.7.7.65</ecNumber>
    </recommendedName>
</protein>
<dbReference type="SUPFAM" id="SSF55073">
    <property type="entry name" value="Nucleotide cyclase"/>
    <property type="match status" value="1"/>
</dbReference>
<dbReference type="STRING" id="61595.SAMN05421644_10224"/>
<dbReference type="Pfam" id="PF01627">
    <property type="entry name" value="Hpt"/>
    <property type="match status" value="1"/>
</dbReference>
<dbReference type="Pfam" id="PF00072">
    <property type="entry name" value="Response_reg"/>
    <property type="match status" value="2"/>
</dbReference>
<dbReference type="Gene3D" id="3.30.70.270">
    <property type="match status" value="1"/>
</dbReference>
<dbReference type="InterPro" id="IPR008207">
    <property type="entry name" value="Sig_transdc_His_kin_Hpt_dom"/>
</dbReference>
<evidence type="ECO:0000256" key="6">
    <source>
        <dbReference type="PROSITE-ProRule" id="PRU00169"/>
    </source>
</evidence>
<dbReference type="Gene3D" id="1.20.120.160">
    <property type="entry name" value="HPT domain"/>
    <property type="match status" value="1"/>
</dbReference>
<dbReference type="GO" id="GO:1902201">
    <property type="term" value="P:negative regulation of bacterial-type flagellum-dependent cell motility"/>
    <property type="evidence" value="ECO:0007669"/>
    <property type="project" value="TreeGrafter"/>
</dbReference>
<name>A0A1H3B382_ALLWA</name>
<comment type="catalytic activity">
    <reaction evidence="4">
        <text>2 GTP = 3',3'-c-di-GMP + 2 diphosphate</text>
        <dbReference type="Rhea" id="RHEA:24898"/>
        <dbReference type="ChEBI" id="CHEBI:33019"/>
        <dbReference type="ChEBI" id="CHEBI:37565"/>
        <dbReference type="ChEBI" id="CHEBI:58805"/>
        <dbReference type="EC" id="2.7.7.65"/>
    </reaction>
</comment>
<evidence type="ECO:0000259" key="9">
    <source>
        <dbReference type="PROSITE" id="PS50894"/>
    </source>
</evidence>
<evidence type="ECO:0000259" key="7">
    <source>
        <dbReference type="PROSITE" id="PS50110"/>
    </source>
</evidence>
<feature type="domain" description="GGDEF" evidence="8">
    <location>
        <begin position="425"/>
        <end position="557"/>
    </location>
</feature>
<dbReference type="GO" id="GO:0004672">
    <property type="term" value="F:protein kinase activity"/>
    <property type="evidence" value="ECO:0007669"/>
    <property type="project" value="UniProtKB-ARBA"/>
</dbReference>
<evidence type="ECO:0000256" key="4">
    <source>
        <dbReference type="ARBA" id="ARBA00034247"/>
    </source>
</evidence>
<gene>
    <name evidence="10" type="ORF">SAMN05421644_10224</name>
</gene>
<dbReference type="EMBL" id="FNOW01000002">
    <property type="protein sequence ID" value="SDX36480.1"/>
    <property type="molecule type" value="Genomic_DNA"/>
</dbReference>
<feature type="domain" description="HPt" evidence="9">
    <location>
        <begin position="9"/>
        <end position="117"/>
    </location>
</feature>
<dbReference type="NCBIfam" id="TIGR00254">
    <property type="entry name" value="GGDEF"/>
    <property type="match status" value="1"/>
</dbReference>
<feature type="modified residue" description="Phosphohistidine" evidence="5">
    <location>
        <position position="56"/>
    </location>
</feature>
<dbReference type="SUPFAM" id="SSF52172">
    <property type="entry name" value="CheY-like"/>
    <property type="match status" value="2"/>
</dbReference>
<dbReference type="SUPFAM" id="SSF47226">
    <property type="entry name" value="Histidine-containing phosphotransfer domain, HPT domain"/>
    <property type="match status" value="1"/>
</dbReference>
<evidence type="ECO:0000256" key="2">
    <source>
        <dbReference type="ARBA" id="ARBA00012528"/>
    </source>
</evidence>
<feature type="modified residue" description="4-aspartylphosphate" evidence="6">
    <location>
        <position position="318"/>
    </location>
</feature>
<dbReference type="GO" id="GO:0052621">
    <property type="term" value="F:diguanylate cyclase activity"/>
    <property type="evidence" value="ECO:0007669"/>
    <property type="project" value="UniProtKB-EC"/>
</dbReference>
<dbReference type="InterPro" id="IPR036641">
    <property type="entry name" value="HPT_dom_sf"/>
</dbReference>
<dbReference type="GO" id="GO:0043709">
    <property type="term" value="P:cell adhesion involved in single-species biofilm formation"/>
    <property type="evidence" value="ECO:0007669"/>
    <property type="project" value="TreeGrafter"/>
</dbReference>
<evidence type="ECO:0000313" key="11">
    <source>
        <dbReference type="Proteomes" id="UP000198672"/>
    </source>
</evidence>
<keyword evidence="3" id="KW-0902">Two-component regulatory system</keyword>
<dbReference type="SMART" id="SM00267">
    <property type="entry name" value="GGDEF"/>
    <property type="match status" value="1"/>
</dbReference>
<dbReference type="GO" id="GO:0005886">
    <property type="term" value="C:plasma membrane"/>
    <property type="evidence" value="ECO:0007669"/>
    <property type="project" value="TreeGrafter"/>
</dbReference>
<dbReference type="InterPro" id="IPR043128">
    <property type="entry name" value="Rev_trsase/Diguanyl_cyclase"/>
</dbReference>
<dbReference type="RefSeq" id="WP_091331563.1">
    <property type="nucleotide sequence ID" value="NZ_FNOW01000002.1"/>
</dbReference>
<dbReference type="InterPro" id="IPR000160">
    <property type="entry name" value="GGDEF_dom"/>
</dbReference>
<keyword evidence="6" id="KW-0597">Phosphoprotein</keyword>
<proteinExistence type="predicted"/>
<evidence type="ECO:0000259" key="8">
    <source>
        <dbReference type="PROSITE" id="PS50887"/>
    </source>
</evidence>
<dbReference type="InterPro" id="IPR001789">
    <property type="entry name" value="Sig_transdc_resp-reg_receiver"/>
</dbReference>
<reference evidence="11" key="1">
    <citation type="submission" date="2016-10" db="EMBL/GenBank/DDBJ databases">
        <authorList>
            <person name="Varghese N."/>
            <person name="Submissions S."/>
        </authorList>
    </citation>
    <scope>NUCLEOTIDE SEQUENCE [LARGE SCALE GENOMIC DNA]</scope>
    <source>
        <strain evidence="11">DSM 173</strain>
    </source>
</reference>
<feature type="domain" description="Response regulatory" evidence="7">
    <location>
        <begin position="143"/>
        <end position="260"/>
    </location>
</feature>
<feature type="domain" description="Response regulatory" evidence="7">
    <location>
        <begin position="269"/>
        <end position="385"/>
    </location>
</feature>
<dbReference type="InterPro" id="IPR029787">
    <property type="entry name" value="Nucleotide_cyclase"/>
</dbReference>
<dbReference type="InterPro" id="IPR050469">
    <property type="entry name" value="Diguanylate_Cyclase"/>
</dbReference>
<dbReference type="GO" id="GO:0000160">
    <property type="term" value="P:phosphorelay signal transduction system"/>
    <property type="evidence" value="ECO:0007669"/>
    <property type="project" value="UniProtKB-KW"/>
</dbReference>
<evidence type="ECO:0000256" key="1">
    <source>
        <dbReference type="ARBA" id="ARBA00001946"/>
    </source>
</evidence>
<dbReference type="PROSITE" id="PS50887">
    <property type="entry name" value="GGDEF"/>
    <property type="match status" value="1"/>
</dbReference>
<sequence>MPAASQDSFQERKRRLRASFIEQLPDRLRQARALLADLTSTGRQDEPLTQLHLIFHTLKGSGASFGFNAINASAKEAEQMLREVIDGDRRISAPLLADLRRHVQTLEELELTVDSAMGNDSHPCFDLRRQANADAELTAHNRLIYLCDDDPLFAQDLSEQLQCFGYQVKPYHALDDLRTAVLTQRPAAVIMDIIFPEGRDAGPTTIAELNTQLDAPIPCIFISQRDDFQARLRAVKANGRAYCRKPVKAVEMAELLDQLTSRGNPEQYHILIVDDDPDVAQFYAMVLESSGMVSRVVSEPERVPTVLEDFDADLVLMDLYMPHCSGPELARVLRQIPGYLGLPIIYVSSETDAQRQFKALEVGADGFLTKPIEPERLVTEVHLRAERMRTLRSLMIRDSLTGLFNHNTILQLLKVALASCQRSDRRLCLAMIDVDRFKSVNDTHGHQTGDQVLMALGRTLRLRLRESDIVGRYGGEEFAVIMTGLDAEQAKGIMDALRESFAAVTFLADGTEFHCTFSGGLAAFPEYSDPSALIEAADAALYRAKHAGRNCILIAHHQDADGVSALTHSS</sequence>
<dbReference type="FunFam" id="3.30.70.270:FF:000001">
    <property type="entry name" value="Diguanylate cyclase domain protein"/>
    <property type="match status" value="1"/>
</dbReference>
<feature type="modified residue" description="4-aspartylphosphate" evidence="6">
    <location>
        <position position="192"/>
    </location>
</feature>
<dbReference type="PANTHER" id="PTHR45138">
    <property type="entry name" value="REGULATORY COMPONENTS OF SENSORY TRANSDUCTION SYSTEM"/>
    <property type="match status" value="1"/>
</dbReference>
<dbReference type="Proteomes" id="UP000198672">
    <property type="component" value="Unassembled WGS sequence"/>
</dbReference>
<dbReference type="PROSITE" id="PS50894">
    <property type="entry name" value="HPT"/>
    <property type="match status" value="1"/>
</dbReference>
<keyword evidence="11" id="KW-1185">Reference proteome</keyword>
<evidence type="ECO:0000256" key="5">
    <source>
        <dbReference type="PROSITE-ProRule" id="PRU00110"/>
    </source>
</evidence>
<dbReference type="EC" id="2.7.7.65" evidence="2"/>
<dbReference type="CDD" id="cd00088">
    <property type="entry name" value="HPT"/>
    <property type="match status" value="1"/>
</dbReference>
<dbReference type="CDD" id="cd00156">
    <property type="entry name" value="REC"/>
    <property type="match status" value="1"/>
</dbReference>
<evidence type="ECO:0000313" key="10">
    <source>
        <dbReference type="EMBL" id="SDX36480.1"/>
    </source>
</evidence>
<dbReference type="SMART" id="SM00073">
    <property type="entry name" value="HPT"/>
    <property type="match status" value="1"/>
</dbReference>
<dbReference type="SMART" id="SM00448">
    <property type="entry name" value="REC"/>
    <property type="match status" value="2"/>
</dbReference>
<organism evidence="10 11">
    <name type="scientific">Allochromatium warmingii</name>
    <name type="common">Chromatium warmingii</name>
    <dbReference type="NCBI Taxonomy" id="61595"/>
    <lineage>
        <taxon>Bacteria</taxon>
        <taxon>Pseudomonadati</taxon>
        <taxon>Pseudomonadota</taxon>
        <taxon>Gammaproteobacteria</taxon>
        <taxon>Chromatiales</taxon>
        <taxon>Chromatiaceae</taxon>
        <taxon>Allochromatium</taxon>
    </lineage>
</organism>
<dbReference type="PANTHER" id="PTHR45138:SF9">
    <property type="entry name" value="DIGUANYLATE CYCLASE DGCM-RELATED"/>
    <property type="match status" value="1"/>
</dbReference>
<dbReference type="PROSITE" id="PS50110">
    <property type="entry name" value="RESPONSE_REGULATORY"/>
    <property type="match status" value="2"/>
</dbReference>
<dbReference type="Gene3D" id="3.40.50.2300">
    <property type="match status" value="2"/>
</dbReference>
<accession>A0A1H3B382</accession>
<dbReference type="OrthoDB" id="9812260at2"/>
<dbReference type="Pfam" id="PF00990">
    <property type="entry name" value="GGDEF"/>
    <property type="match status" value="1"/>
</dbReference>
<dbReference type="AlphaFoldDB" id="A0A1H3B382"/>
<evidence type="ECO:0000256" key="3">
    <source>
        <dbReference type="ARBA" id="ARBA00023012"/>
    </source>
</evidence>